<reference evidence="3" key="1">
    <citation type="submission" date="2024-01" db="EMBL/GenBank/DDBJ databases">
        <title>The first autotrophic representatives of the genus Thermodesulfovibrio.</title>
        <authorList>
            <person name="Maltseva A.I."/>
            <person name="Elcheninov A.G."/>
            <person name="Kublanov I.V."/>
            <person name="Lebedinsky A.V."/>
            <person name="Frolov E.N."/>
        </authorList>
    </citation>
    <scope>NUCLEOTIDE SEQUENCE</scope>
    <source>
        <strain evidence="3">3907-1M</strain>
    </source>
</reference>
<feature type="transmembrane region" description="Helical" evidence="1">
    <location>
        <begin position="364"/>
        <end position="383"/>
    </location>
</feature>
<organism evidence="3">
    <name type="scientific">Thermodesulfovibrio autotrophicus</name>
    <dbReference type="NCBI Taxonomy" id="3118333"/>
    <lineage>
        <taxon>Bacteria</taxon>
        <taxon>Pseudomonadati</taxon>
        <taxon>Nitrospirota</taxon>
        <taxon>Thermodesulfovibrionia</taxon>
        <taxon>Thermodesulfovibrionales</taxon>
        <taxon>Thermodesulfovibrionaceae</taxon>
        <taxon>Thermodesulfovibrio</taxon>
    </lineage>
</organism>
<keyword evidence="1" id="KW-0472">Membrane</keyword>
<feature type="transmembrane region" description="Helical" evidence="1">
    <location>
        <begin position="101"/>
        <end position="120"/>
    </location>
</feature>
<feature type="transmembrane region" description="Helical" evidence="1">
    <location>
        <begin position="322"/>
        <end position="344"/>
    </location>
</feature>
<feature type="transmembrane region" description="Helical" evidence="1">
    <location>
        <begin position="161"/>
        <end position="180"/>
    </location>
</feature>
<dbReference type="EMBL" id="CP144373">
    <property type="protein sequence ID" value="XCH47617.1"/>
    <property type="molecule type" value="Genomic_DNA"/>
</dbReference>
<name>A0AAU8H1U6_9BACT</name>
<keyword evidence="1" id="KW-1133">Transmembrane helix</keyword>
<dbReference type="AlphaFoldDB" id="A0AAU8H1U6"/>
<dbReference type="Pfam" id="PF10131">
    <property type="entry name" value="PTPS_related"/>
    <property type="match status" value="1"/>
</dbReference>
<feature type="transmembrane region" description="Helical" evidence="1">
    <location>
        <begin position="192"/>
        <end position="220"/>
    </location>
</feature>
<feature type="transmembrane region" description="Helical" evidence="1">
    <location>
        <begin position="226"/>
        <end position="249"/>
    </location>
</feature>
<feature type="transmembrane region" description="Helical" evidence="1">
    <location>
        <begin position="77"/>
        <end position="95"/>
    </location>
</feature>
<evidence type="ECO:0000313" key="3">
    <source>
        <dbReference type="EMBL" id="XCH47617.1"/>
    </source>
</evidence>
<keyword evidence="1" id="KW-0812">Transmembrane</keyword>
<proteinExistence type="predicted"/>
<feature type="domain" description="Membrane protein 6-pyruvoyl-tetrahydropterin synthase-related" evidence="2">
    <location>
        <begin position="78"/>
        <end position="534"/>
    </location>
</feature>
<feature type="transmembrane region" description="Helical" evidence="1">
    <location>
        <begin position="9"/>
        <end position="28"/>
    </location>
</feature>
<dbReference type="RefSeq" id="WP_353685136.1">
    <property type="nucleotide sequence ID" value="NZ_CP144373.1"/>
</dbReference>
<evidence type="ECO:0000256" key="1">
    <source>
        <dbReference type="SAM" id="Phobius"/>
    </source>
</evidence>
<protein>
    <submittedName>
        <fullName evidence="3">6-pyruvoyl-tetrahydropterin synthase-related protein</fullName>
    </submittedName>
</protein>
<feature type="transmembrane region" description="Helical" evidence="1">
    <location>
        <begin position="270"/>
        <end position="287"/>
    </location>
</feature>
<feature type="transmembrane region" description="Helical" evidence="1">
    <location>
        <begin position="293"/>
        <end position="310"/>
    </location>
</feature>
<dbReference type="KEGG" id="taut:V4D30_04895"/>
<accession>A0AAU8H1U6</accession>
<feature type="transmembrane region" description="Helical" evidence="1">
    <location>
        <begin position="132"/>
        <end position="149"/>
    </location>
</feature>
<sequence>MLEKLKKLIFHNLSTFVVFCILYLYLLYIFKPSLIFLDTTVSGGDTGSHNYVFYYLKRIFPSIHGWSNDWYCGFPFLYFYPPLLYVLSVLLSYLIPANIAFKIATLLGTFILPLSSYFCLKTIGKEKVMPEVAAILSLFFLFLEQYSIYGGNIPSTLAGEFSYSFSFSIFWLFIALMKKGMEDKKCLISNTFLLLLMVLSHPIPVMVSVLIMPFFVLLYFKKNFSYILKVYVLAFIFTSWWSLPFVLYFDYTSAMIWRRFIRVSDLFPSTFLPIQIVALAGTVYGLVKRDKNIMLFLFVAIISFFIYLFLDNSKIWNTRFLPFFAMSCVMLAAYFLGCVLKITLLSQKPSALSLSHSNFKIQSLRVKLLVVLTLIATGSIFFINSQLKYIPSWVKWNYEGFEKKQAWNEVNELFEFLKSLPYGRVMWQYTSDYGRFGTPRILELIPFFSGKPTMEGLLIESSVSAALHFIVQAETTHTPTSPDFGFQYPSFNMKKAVEHMKLLGIRYFIAYTDDVKEEADRFLQVIGYVGRFKIYQIPDVKLVEPIFDFEIQKKEDWLIKSVEWFKKGELWKPIIFTEKNFKKPEIKNVKCVLIKFEHNEIIFYTEGIGIPHIIKVSYFPKWKAEGAQGPYLISPSFMVVFPEKNYVRVKWK</sequence>
<evidence type="ECO:0000259" key="2">
    <source>
        <dbReference type="Pfam" id="PF10131"/>
    </source>
</evidence>
<dbReference type="InterPro" id="IPR018776">
    <property type="entry name" value="Membrane_prot_PTPS-rel_domain"/>
</dbReference>
<gene>
    <name evidence="3" type="ORF">V4D30_04895</name>
</gene>